<name>A0A836F9E7_9HYME</name>
<feature type="non-terminal residue" evidence="11">
    <location>
        <position position="1"/>
    </location>
</feature>
<feature type="domain" description="Peptidase M16 middle/third" evidence="10">
    <location>
        <begin position="445"/>
        <end position="591"/>
    </location>
</feature>
<feature type="domain" description="Peptidase M16 C-terminal" evidence="9">
    <location>
        <begin position="712"/>
        <end position="895"/>
    </location>
</feature>
<feature type="domain" description="Peptidase M16 N-terminal" evidence="8">
    <location>
        <begin position="89"/>
        <end position="198"/>
    </location>
</feature>
<dbReference type="InterPro" id="IPR011765">
    <property type="entry name" value="Pept_M16_N"/>
</dbReference>
<dbReference type="SUPFAM" id="SSF63411">
    <property type="entry name" value="LuxS/MPP-like metallohydrolase"/>
    <property type="match status" value="4"/>
</dbReference>
<keyword evidence="12" id="KW-1185">Reference proteome</keyword>
<dbReference type="InterPro" id="IPR032632">
    <property type="entry name" value="Peptidase_M16_M"/>
</dbReference>
<dbReference type="Pfam" id="PF05193">
    <property type="entry name" value="Peptidase_M16_C"/>
    <property type="match status" value="2"/>
</dbReference>
<feature type="compositionally biased region" description="Acidic residues" evidence="7">
    <location>
        <begin position="65"/>
        <end position="75"/>
    </location>
</feature>
<evidence type="ECO:0000256" key="5">
    <source>
        <dbReference type="ARBA" id="ARBA00022833"/>
    </source>
</evidence>
<dbReference type="GO" id="GO:0006508">
    <property type="term" value="P:proteolysis"/>
    <property type="evidence" value="ECO:0007669"/>
    <property type="project" value="UniProtKB-KW"/>
</dbReference>
<dbReference type="AlphaFoldDB" id="A0A836F9E7"/>
<evidence type="ECO:0000256" key="1">
    <source>
        <dbReference type="ARBA" id="ARBA00007261"/>
    </source>
</evidence>
<evidence type="ECO:0000256" key="4">
    <source>
        <dbReference type="ARBA" id="ARBA00022801"/>
    </source>
</evidence>
<evidence type="ECO:0000259" key="8">
    <source>
        <dbReference type="Pfam" id="PF00675"/>
    </source>
</evidence>
<protein>
    <submittedName>
        <fullName evidence="11">NRDC protein</fullName>
    </submittedName>
</protein>
<feature type="region of interest" description="Disordered" evidence="7">
    <location>
        <begin position="58"/>
        <end position="79"/>
    </location>
</feature>
<dbReference type="FunFam" id="3.30.830.10:FF:000005">
    <property type="entry name" value="nardilysin isoform X1"/>
    <property type="match status" value="1"/>
</dbReference>
<evidence type="ECO:0000313" key="11">
    <source>
        <dbReference type="EMBL" id="KAG5328945.1"/>
    </source>
</evidence>
<proteinExistence type="inferred from homology"/>
<evidence type="ECO:0000256" key="3">
    <source>
        <dbReference type="ARBA" id="ARBA00022723"/>
    </source>
</evidence>
<dbReference type="InterPro" id="IPR007863">
    <property type="entry name" value="Peptidase_M16_C"/>
</dbReference>
<keyword evidence="3" id="KW-0479">Metal-binding</keyword>
<evidence type="ECO:0000259" key="9">
    <source>
        <dbReference type="Pfam" id="PF05193"/>
    </source>
</evidence>
<dbReference type="OrthoDB" id="4953at2759"/>
<dbReference type="GO" id="GO:0008237">
    <property type="term" value="F:metallopeptidase activity"/>
    <property type="evidence" value="ECO:0007669"/>
    <property type="project" value="UniProtKB-KW"/>
</dbReference>
<dbReference type="PANTHER" id="PTHR43690">
    <property type="entry name" value="NARDILYSIN"/>
    <property type="match status" value="1"/>
</dbReference>
<keyword evidence="6" id="KW-0482">Metalloprotease</keyword>
<accession>A0A836F9E7</accession>
<keyword evidence="5" id="KW-0862">Zinc</keyword>
<organism evidence="11 12">
    <name type="scientific">Acromyrmex heyeri</name>
    <dbReference type="NCBI Taxonomy" id="230685"/>
    <lineage>
        <taxon>Eukaryota</taxon>
        <taxon>Metazoa</taxon>
        <taxon>Ecdysozoa</taxon>
        <taxon>Arthropoda</taxon>
        <taxon>Hexapoda</taxon>
        <taxon>Insecta</taxon>
        <taxon>Pterygota</taxon>
        <taxon>Neoptera</taxon>
        <taxon>Endopterygota</taxon>
        <taxon>Hymenoptera</taxon>
        <taxon>Apocrita</taxon>
        <taxon>Aculeata</taxon>
        <taxon>Formicoidea</taxon>
        <taxon>Formicidae</taxon>
        <taxon>Myrmicinae</taxon>
        <taxon>Acromyrmex</taxon>
    </lineage>
</organism>
<evidence type="ECO:0000256" key="2">
    <source>
        <dbReference type="ARBA" id="ARBA00022670"/>
    </source>
</evidence>
<feature type="non-terminal residue" evidence="11">
    <location>
        <position position="1028"/>
    </location>
</feature>
<dbReference type="Pfam" id="PF16187">
    <property type="entry name" value="Peptidase_M16_M"/>
    <property type="match status" value="1"/>
</dbReference>
<dbReference type="GO" id="GO:0046872">
    <property type="term" value="F:metal ion binding"/>
    <property type="evidence" value="ECO:0007669"/>
    <property type="project" value="UniProtKB-KW"/>
</dbReference>
<comment type="caution">
    <text evidence="11">The sequence shown here is derived from an EMBL/GenBank/DDBJ whole genome shotgun (WGS) entry which is preliminary data.</text>
</comment>
<dbReference type="InterPro" id="IPR011249">
    <property type="entry name" value="Metalloenz_LuxS/M16"/>
</dbReference>
<evidence type="ECO:0000256" key="7">
    <source>
        <dbReference type="SAM" id="MobiDB-lite"/>
    </source>
</evidence>
<dbReference type="PANTHER" id="PTHR43690:SF18">
    <property type="entry name" value="INSULIN-DEGRADING ENZYME-RELATED"/>
    <property type="match status" value="1"/>
</dbReference>
<dbReference type="Gene3D" id="3.30.830.10">
    <property type="entry name" value="Metalloenzyme, LuxS/M16 peptidase-like"/>
    <property type="match status" value="4"/>
</dbReference>
<evidence type="ECO:0000313" key="12">
    <source>
        <dbReference type="Proteomes" id="UP000670152"/>
    </source>
</evidence>
<dbReference type="Proteomes" id="UP000670152">
    <property type="component" value="Unassembled WGS sequence"/>
</dbReference>
<keyword evidence="4" id="KW-0378">Hydrolase</keyword>
<dbReference type="EMBL" id="JAANIB010006589">
    <property type="protein sequence ID" value="KAG5328945.1"/>
    <property type="molecule type" value="Genomic_DNA"/>
</dbReference>
<dbReference type="InterPro" id="IPR050626">
    <property type="entry name" value="Peptidase_M16"/>
</dbReference>
<evidence type="ECO:0000256" key="6">
    <source>
        <dbReference type="ARBA" id="ARBA00023049"/>
    </source>
</evidence>
<keyword evidence="2" id="KW-0645">Protease</keyword>
<feature type="domain" description="Peptidase M16 C-terminal" evidence="9">
    <location>
        <begin position="245"/>
        <end position="430"/>
    </location>
</feature>
<comment type="similarity">
    <text evidence="1">Belongs to the peptidase M16 family.</text>
</comment>
<gene>
    <name evidence="11" type="primary">Nrdc_9</name>
    <name evidence="11" type="ORF">G6Z77_0005524</name>
</gene>
<evidence type="ECO:0000259" key="10">
    <source>
        <dbReference type="Pfam" id="PF16187"/>
    </source>
</evidence>
<sequence>NRSHFRSDCLCIDIIMEIDTSDERQVEYLEIPIKSKNDLMEYRVIKLRNGLTAMLISDNENKNEDDSDENNEEDNGPSVVKRVKKDELTIECCLDVGVGRFSETEIPDLSHFVEYMVSRGSEKYEHENDFIDFINEHGGCTNSVTDYEHTTFYFALGGIQKDQLLSALDRFTHFFIKPLMKKDVIKRMIETLRHELQSSLTYDIPRKNRILTSTVPVGHPVNKFSWSYTVIMSNNVDDNKIDKLYDELHKFRERHYSAHRMKLVIQASLSLNALEKYVTKFFAKIPSNWLPPDDFTKFKDNIPFNTPAFQKKMYKIRSVKDINQLHITWAMPSLLHLYKSKPNNYILWIIKHKGEGSLIDYLRKKHWSFGFLRDNPEDDFEQNSLYTLFNFILDLSHEGLQHVPEVLDAIFSFINLLKREGPQKRIYDEIYKITENNFRLLGNNDYVDCLCKNMHLYPPRDYITGRYNFFEYDPEAIQKCLDYLVPETVNIMIFNKNFHRFGLNKIDLWTNTLYTDGKISQKWIERWKSIEPLPNFYLPLSNTLAASNVSLLSIPVTASKYPIKIADTHLMQIWHCQKFSWPKCYINFQFIAYSPNFQCRFSEKCFNSYKKYEKVIKLYRNYIEILKNYMKNPEYINTLFILQKFLPIIASYMMYYSTIISKHLFELVKAQQLERYYNKFMKPEKLIKSVKLWILKESIHYTHIDTYIALRDINFEEFQKFVKSFSNHLYIQCLVQGDMTKNLAIKVLQNYMEKIKCCPLILNTISKAKITQIPLGTSYCKLKNMNKTDTNSVITNYYQAGIASIESSMLIDLIIIIMQKLLTNQLCIREQLSNKVFCDRQDHNDILGLSITVHIEAHKYTTEHVDQRIEEFLKSFSKMLQVFPQEELNIIKETLIIRKLKQCTNGFLKNEVDRNWNEIMKRQYMFDRFEKEAHAIKNIKIKELREWFRRTLNGDDFRKLSLHVVGTDPKEIEANDTAVDYNKEHFVLQYITDNQQRNETKDYHIMNIEHYKAELFIYSCVEQMKNLD</sequence>
<reference evidence="11 12" key="1">
    <citation type="submission" date="2020-02" db="EMBL/GenBank/DDBJ databases">
        <title>Relaxed selection underlies rapid genomic changes in the transitions from sociality to social parasitism in ants.</title>
        <authorList>
            <person name="Bi X."/>
        </authorList>
    </citation>
    <scope>NUCLEOTIDE SEQUENCE [LARGE SCALE GENOMIC DNA]</scope>
    <source>
        <strain evidence="11">BGI-DK2014b</strain>
        <tissue evidence="11">Whole body</tissue>
    </source>
</reference>
<dbReference type="Pfam" id="PF00675">
    <property type="entry name" value="Peptidase_M16"/>
    <property type="match status" value="1"/>
</dbReference>